<gene>
    <name evidence="3" type="primary">YAF9</name>
    <name evidence="6" type="ORF">MKK02DRAFT_38696</name>
</gene>
<evidence type="ECO:0000256" key="4">
    <source>
        <dbReference type="SAM" id="MobiDB-lite"/>
    </source>
</evidence>
<evidence type="ECO:0000256" key="2">
    <source>
        <dbReference type="PROSITE-ProRule" id="PRU00376"/>
    </source>
</evidence>
<evidence type="ECO:0000259" key="5">
    <source>
        <dbReference type="PROSITE" id="PS51037"/>
    </source>
</evidence>
<name>A0AA38H759_9TREE</name>
<feature type="domain" description="YEATS" evidence="5">
    <location>
        <begin position="6"/>
        <end position="274"/>
    </location>
</feature>
<organism evidence="6 7">
    <name type="scientific">Dioszegia hungarica</name>
    <dbReference type="NCBI Taxonomy" id="4972"/>
    <lineage>
        <taxon>Eukaryota</taxon>
        <taxon>Fungi</taxon>
        <taxon>Dikarya</taxon>
        <taxon>Basidiomycota</taxon>
        <taxon>Agaricomycotina</taxon>
        <taxon>Tremellomycetes</taxon>
        <taxon>Tremellales</taxon>
        <taxon>Bulleribasidiaceae</taxon>
        <taxon>Dioszegia</taxon>
    </lineage>
</organism>
<keyword evidence="3" id="KW-0010">Activator</keyword>
<dbReference type="Gene3D" id="2.60.40.1970">
    <property type="entry name" value="YEATS domain"/>
    <property type="match status" value="1"/>
</dbReference>
<dbReference type="GO" id="GO:0006355">
    <property type="term" value="P:regulation of DNA-templated transcription"/>
    <property type="evidence" value="ECO:0007669"/>
    <property type="project" value="InterPro"/>
</dbReference>
<evidence type="ECO:0000313" key="7">
    <source>
        <dbReference type="Proteomes" id="UP001164286"/>
    </source>
</evidence>
<reference evidence="6" key="1">
    <citation type="journal article" date="2022" name="G3 (Bethesda)">
        <title>High quality genome of the basidiomycete yeast Dioszegia hungarica PDD-24b-2 isolated from cloud water.</title>
        <authorList>
            <person name="Jarrige D."/>
            <person name="Haridas S."/>
            <person name="Bleykasten-Grosshans C."/>
            <person name="Joly M."/>
            <person name="Nadalig T."/>
            <person name="Sancelme M."/>
            <person name="Vuilleumier S."/>
            <person name="Grigoriev I.V."/>
            <person name="Amato P."/>
            <person name="Bringel F."/>
        </authorList>
    </citation>
    <scope>NUCLEOTIDE SEQUENCE</scope>
    <source>
        <strain evidence="6">PDD-24b-2</strain>
    </source>
</reference>
<accession>A0AA38H759</accession>
<keyword evidence="3" id="KW-0234">DNA repair</keyword>
<dbReference type="GO" id="GO:0005737">
    <property type="term" value="C:cytoplasm"/>
    <property type="evidence" value="ECO:0007669"/>
    <property type="project" value="UniProtKB-SubCell"/>
</dbReference>
<protein>
    <recommendedName>
        <fullName evidence="3">Protein AF-9 homolog</fullName>
    </recommendedName>
</protein>
<dbReference type="InterPro" id="IPR038704">
    <property type="entry name" value="YEAST_sf"/>
</dbReference>
<evidence type="ECO:0000256" key="1">
    <source>
        <dbReference type="ARBA" id="ARBA00023242"/>
    </source>
</evidence>
<sequence length="411" mass="44191">MAANERIRGLQVYRPIIYGSHARLLTEQEKELAPAGHTHRWTVFLTSATSPPPEIPPSSNVAPPETDMDYLPGGADDLSYLIKKVTFRLHETYTNPARVFDKPPFKVTETGWGEFTVTIRVQFVPESGEKPMNLAHPIKLHHWGPPIEASPVVAPPAPETQPSEAGPSEAAAPTPSPLPAGSVPSIPTINEPESAVPAPAAGDGDGMVVDPSPSVPPPSVAPITEDPSTPLQATVVAATTPISIAARYPVHSWQYDELVFSDPSAAFLSLLNEHPPSALPPRNRRARDQREEFDIRKGKKGRKSVNGGPLAVDGGSRTLGPTPSHSREPTAASTSGEAVTGLAALAKEGIPGEAGSADVPLEFSQEMEKGEWNRLNEARIRIVEEMDNWRVKLIAQEKELAKVKEEMRAVT</sequence>
<keyword evidence="3" id="KW-0227">DNA damage</keyword>
<dbReference type="Proteomes" id="UP001164286">
    <property type="component" value="Unassembled WGS sequence"/>
</dbReference>
<evidence type="ECO:0000256" key="3">
    <source>
        <dbReference type="RuleBase" id="RU367117"/>
    </source>
</evidence>
<dbReference type="Pfam" id="PF03366">
    <property type="entry name" value="YEATS"/>
    <property type="match status" value="1"/>
</dbReference>
<comment type="similarity">
    <text evidence="3">Belongs to the YAF9 family.</text>
</comment>
<dbReference type="PROSITE" id="PS51037">
    <property type="entry name" value="YEATS"/>
    <property type="match status" value="1"/>
</dbReference>
<comment type="subcellular location">
    <subcellularLocation>
        <location evidence="3">Nucleus</location>
    </subcellularLocation>
    <subcellularLocation>
        <location evidence="3">Cytoplasm</location>
    </subcellularLocation>
</comment>
<keyword evidence="3" id="KW-0963">Cytoplasm</keyword>
<keyword evidence="7" id="KW-1185">Reference proteome</keyword>
<dbReference type="InterPro" id="IPR055129">
    <property type="entry name" value="YEATS_dom"/>
</dbReference>
<keyword evidence="1 2" id="KW-0539">Nucleus</keyword>
<comment type="domain">
    <text evidence="3">The coiled-coil domain is required for assembly into the NuA4 complex.</text>
</comment>
<dbReference type="GO" id="GO:0006325">
    <property type="term" value="P:chromatin organization"/>
    <property type="evidence" value="ECO:0007669"/>
    <property type="project" value="UniProtKB-KW"/>
</dbReference>
<feature type="compositionally biased region" description="Low complexity" evidence="4">
    <location>
        <begin position="162"/>
        <end position="173"/>
    </location>
</feature>
<dbReference type="PANTHER" id="PTHR23195">
    <property type="entry name" value="YEATS DOMAIN"/>
    <property type="match status" value="1"/>
</dbReference>
<dbReference type="InterPro" id="IPR005033">
    <property type="entry name" value="YEATS"/>
</dbReference>
<feature type="compositionally biased region" description="Basic and acidic residues" evidence="4">
    <location>
        <begin position="286"/>
        <end position="296"/>
    </location>
</feature>
<keyword evidence="3" id="KW-0805">Transcription regulation</keyword>
<keyword evidence="3" id="KW-0804">Transcription</keyword>
<dbReference type="EMBL" id="JAKWFO010000008">
    <property type="protein sequence ID" value="KAI9634024.1"/>
    <property type="molecule type" value="Genomic_DNA"/>
</dbReference>
<dbReference type="AlphaFoldDB" id="A0AA38H759"/>
<feature type="region of interest" description="Disordered" evidence="4">
    <location>
        <begin position="273"/>
        <end position="337"/>
    </location>
</feature>
<feature type="compositionally biased region" description="Low complexity" evidence="4">
    <location>
        <begin position="196"/>
        <end position="212"/>
    </location>
</feature>
<evidence type="ECO:0000313" key="6">
    <source>
        <dbReference type="EMBL" id="KAI9634024.1"/>
    </source>
</evidence>
<keyword evidence="3" id="KW-0156">Chromatin regulator</keyword>
<feature type="region of interest" description="Disordered" evidence="4">
    <location>
        <begin position="146"/>
        <end position="227"/>
    </location>
</feature>
<dbReference type="GO" id="GO:0000812">
    <property type="term" value="C:Swr1 complex"/>
    <property type="evidence" value="ECO:0007669"/>
    <property type="project" value="UniProtKB-UniRule"/>
</dbReference>
<comment type="subunit">
    <text evidence="3">Component of the SWR1 chromatin-remodeling complex and of the NuA4 histone acetyltransferase complex.</text>
</comment>
<keyword evidence="3" id="KW-0175">Coiled coil</keyword>
<comment type="caution">
    <text evidence="6">The sequence shown here is derived from an EMBL/GenBank/DDBJ whole genome shotgun (WGS) entry which is preliminary data.</text>
</comment>
<proteinExistence type="inferred from homology"/>
<dbReference type="GO" id="GO:0006281">
    <property type="term" value="P:DNA repair"/>
    <property type="evidence" value="ECO:0007669"/>
    <property type="project" value="UniProtKB-UniRule"/>
</dbReference>
<comment type="function">
    <text evidence="3">Component of the SWR1 complex which mediates the ATP-dependent exchange of histone H2A for an H2A variant leading to transcriptional regulation of selected genes by chromatin remodeling. Component of the NuA4 histone acetyltransferase complex which is involved in transcriptional activation of selected genes principally by acetylation of nucleosomal histones H4 and H2A. The NuA4 complex is also involved in DNA repair. Yaf9 may also be required for viability in conditions in which the structural integrity of the spindle is compromised.</text>
</comment>